<dbReference type="Pfam" id="PF04983">
    <property type="entry name" value="RNA_pol_Rpb1_3"/>
    <property type="match status" value="1"/>
</dbReference>
<keyword evidence="5 12" id="KW-0808">Transferase</keyword>
<comment type="subunit">
    <text evidence="12">The RNAP catalytic core consists of 2 alpha, 1 beta, 1 beta' and 1 omega subunit. When a sigma factor is associated with the core the holoenzyme is formed, which can initiate transcription.</text>
</comment>
<feature type="binding site" evidence="12">
    <location>
        <position position="465"/>
    </location>
    <ligand>
        <name>Mg(2+)</name>
        <dbReference type="ChEBI" id="CHEBI:18420"/>
    </ligand>
</feature>
<dbReference type="GO" id="GO:0000428">
    <property type="term" value="C:DNA-directed RNA polymerase complex"/>
    <property type="evidence" value="ECO:0007669"/>
    <property type="project" value="UniProtKB-KW"/>
</dbReference>
<dbReference type="GO" id="GO:0003899">
    <property type="term" value="F:DNA-directed RNA polymerase activity"/>
    <property type="evidence" value="ECO:0007669"/>
    <property type="project" value="UniProtKB-UniRule"/>
</dbReference>
<evidence type="ECO:0000256" key="1">
    <source>
        <dbReference type="ARBA" id="ARBA00006460"/>
    </source>
</evidence>
<keyword evidence="16" id="KW-1185">Reference proteome</keyword>
<dbReference type="GO" id="GO:0003677">
    <property type="term" value="F:DNA binding"/>
    <property type="evidence" value="ECO:0007669"/>
    <property type="project" value="UniProtKB-UniRule"/>
</dbReference>
<gene>
    <name evidence="12 15" type="primary">rpoC</name>
    <name evidence="15" type="ORF">NCTC12872_01850</name>
</gene>
<dbReference type="InterPro" id="IPR007080">
    <property type="entry name" value="RNA_pol_Rpb1_1"/>
</dbReference>
<comment type="similarity">
    <text evidence="3">In the C-terminal section; belongs to the RNA polymerase beta' chain family.</text>
</comment>
<dbReference type="InterPro" id="IPR007081">
    <property type="entry name" value="RNA_pol_Rpb1_5"/>
</dbReference>
<dbReference type="Gene3D" id="1.10.1790.20">
    <property type="match status" value="1"/>
</dbReference>
<feature type="binding site" evidence="12">
    <location>
        <position position="889"/>
    </location>
    <ligand>
        <name>Zn(2+)</name>
        <dbReference type="ChEBI" id="CHEBI:29105"/>
        <label>2</label>
    </ligand>
</feature>
<dbReference type="Gene3D" id="2.40.50.100">
    <property type="match status" value="3"/>
</dbReference>
<dbReference type="InterPro" id="IPR000722">
    <property type="entry name" value="RNA_pol_asu"/>
</dbReference>
<dbReference type="InterPro" id="IPR007066">
    <property type="entry name" value="RNA_pol_Rpb1_3"/>
</dbReference>
<evidence type="ECO:0000256" key="3">
    <source>
        <dbReference type="ARBA" id="ARBA00009839"/>
    </source>
</evidence>
<evidence type="ECO:0000259" key="14">
    <source>
        <dbReference type="SMART" id="SM00663"/>
    </source>
</evidence>
<comment type="cofactor">
    <cofactor evidence="12">
        <name>Zn(2+)</name>
        <dbReference type="ChEBI" id="CHEBI:29105"/>
    </cofactor>
    <text evidence="12">Binds 2 Zn(2+) ions per subunit.</text>
</comment>
<dbReference type="InterPro" id="IPR045867">
    <property type="entry name" value="DNA-dir_RpoC_beta_prime"/>
</dbReference>
<evidence type="ECO:0000256" key="12">
    <source>
        <dbReference type="HAMAP-Rule" id="MF_01322"/>
    </source>
</evidence>
<dbReference type="Proteomes" id="UP000255417">
    <property type="component" value="Unassembled WGS sequence"/>
</dbReference>
<reference evidence="15 16" key="1">
    <citation type="submission" date="2018-06" db="EMBL/GenBank/DDBJ databases">
        <authorList>
            <consortium name="Pathogen Informatics"/>
            <person name="Doyle S."/>
        </authorList>
    </citation>
    <scope>NUCLEOTIDE SEQUENCE [LARGE SCALE GENOMIC DNA]</scope>
    <source>
        <strain evidence="15 16">NCTC12872</strain>
    </source>
</reference>
<comment type="cofactor">
    <cofactor evidence="12">
        <name>Mg(2+)</name>
        <dbReference type="ChEBI" id="CHEBI:18420"/>
    </cofactor>
    <text evidence="12">Binds 1 Mg(2+) ion per subunit.</text>
</comment>
<evidence type="ECO:0000256" key="8">
    <source>
        <dbReference type="ARBA" id="ARBA00022833"/>
    </source>
</evidence>
<accession>A0A379CBZ0</accession>
<keyword evidence="9 12" id="KW-0460">Magnesium</keyword>
<dbReference type="GO" id="GO:0006351">
    <property type="term" value="P:DNA-templated transcription"/>
    <property type="evidence" value="ECO:0007669"/>
    <property type="project" value="UniProtKB-UniRule"/>
</dbReference>
<feature type="binding site" evidence="12">
    <location>
        <position position="71"/>
    </location>
    <ligand>
        <name>Zn(2+)</name>
        <dbReference type="ChEBI" id="CHEBI:29105"/>
        <label>1</label>
    </ligand>
</feature>
<dbReference type="Gene3D" id="1.10.150.390">
    <property type="match status" value="1"/>
</dbReference>
<dbReference type="SUPFAM" id="SSF64484">
    <property type="entry name" value="beta and beta-prime subunits of DNA dependent RNA-polymerase"/>
    <property type="match status" value="1"/>
</dbReference>
<dbReference type="FunFam" id="1.10.132.30:FF:000003">
    <property type="entry name" value="DNA-directed RNA polymerase subunit beta"/>
    <property type="match status" value="1"/>
</dbReference>
<organism evidence="15 16">
    <name type="scientific">Phocoenobacter uteri</name>
    <dbReference type="NCBI Taxonomy" id="146806"/>
    <lineage>
        <taxon>Bacteria</taxon>
        <taxon>Pseudomonadati</taxon>
        <taxon>Pseudomonadota</taxon>
        <taxon>Gammaproteobacteria</taxon>
        <taxon>Pasteurellales</taxon>
        <taxon>Pasteurellaceae</taxon>
        <taxon>Phocoenobacter</taxon>
    </lineage>
</organism>
<feature type="binding site" evidence="12">
    <location>
        <position position="89"/>
    </location>
    <ligand>
        <name>Zn(2+)</name>
        <dbReference type="ChEBI" id="CHEBI:29105"/>
        <label>1</label>
    </ligand>
</feature>
<keyword evidence="4 12" id="KW-0240">DNA-directed RNA polymerase</keyword>
<feature type="binding site" evidence="12">
    <location>
        <position position="899"/>
    </location>
    <ligand>
        <name>Zn(2+)</name>
        <dbReference type="ChEBI" id="CHEBI:29105"/>
        <label>2</label>
    </ligand>
</feature>
<dbReference type="OrthoDB" id="9815296at2"/>
<evidence type="ECO:0000256" key="7">
    <source>
        <dbReference type="ARBA" id="ARBA00022723"/>
    </source>
</evidence>
<feature type="binding site" evidence="12">
    <location>
        <position position="461"/>
    </location>
    <ligand>
        <name>Mg(2+)</name>
        <dbReference type="ChEBI" id="CHEBI:18420"/>
    </ligand>
</feature>
<dbReference type="Gene3D" id="2.40.40.20">
    <property type="match status" value="1"/>
</dbReference>
<dbReference type="InterPro" id="IPR044893">
    <property type="entry name" value="RNA_pol_Rpb1_clamp_domain"/>
</dbReference>
<dbReference type="InterPro" id="IPR038120">
    <property type="entry name" value="Rpb1_funnel_sf"/>
</dbReference>
<feature type="binding site" evidence="12">
    <location>
        <position position="463"/>
    </location>
    <ligand>
        <name>Mg(2+)</name>
        <dbReference type="ChEBI" id="CHEBI:18420"/>
    </ligand>
</feature>
<feature type="binding site" evidence="12">
    <location>
        <position position="86"/>
    </location>
    <ligand>
        <name>Zn(2+)</name>
        <dbReference type="ChEBI" id="CHEBI:29105"/>
        <label>1</label>
    </ligand>
</feature>
<feature type="binding site" evidence="12">
    <location>
        <position position="815"/>
    </location>
    <ligand>
        <name>Zn(2+)</name>
        <dbReference type="ChEBI" id="CHEBI:29105"/>
        <label>2</label>
    </ligand>
</feature>
<feature type="binding site" evidence="12">
    <location>
        <position position="896"/>
    </location>
    <ligand>
        <name>Zn(2+)</name>
        <dbReference type="ChEBI" id="CHEBI:29105"/>
        <label>2</label>
    </ligand>
</feature>
<comment type="function">
    <text evidence="12 13">DNA-dependent RNA polymerase catalyzes the transcription of DNA into RNA using the four ribonucleoside triphosphates as substrates.</text>
</comment>
<dbReference type="EMBL" id="UGTA01000001">
    <property type="protein sequence ID" value="SUB59803.1"/>
    <property type="molecule type" value="Genomic_DNA"/>
</dbReference>
<dbReference type="Pfam" id="PF00623">
    <property type="entry name" value="RNA_pol_Rpb1_2"/>
    <property type="match status" value="2"/>
</dbReference>
<dbReference type="GO" id="GO:0008270">
    <property type="term" value="F:zinc ion binding"/>
    <property type="evidence" value="ECO:0007669"/>
    <property type="project" value="UniProtKB-UniRule"/>
</dbReference>
<dbReference type="EC" id="2.7.7.6" evidence="12"/>
<proteinExistence type="inferred from homology"/>
<dbReference type="InterPro" id="IPR006592">
    <property type="entry name" value="RNA_pol_N"/>
</dbReference>
<dbReference type="InterPro" id="IPR042102">
    <property type="entry name" value="RNA_pol_Rpb1_3_sf"/>
</dbReference>
<feature type="domain" description="RNA polymerase N-terminal" evidence="14">
    <location>
        <begin position="236"/>
        <end position="515"/>
    </location>
</feature>
<dbReference type="Pfam" id="PF04998">
    <property type="entry name" value="RNA_pol_Rpb1_5"/>
    <property type="match status" value="1"/>
</dbReference>
<dbReference type="PANTHER" id="PTHR19376:SF54">
    <property type="entry name" value="DNA-DIRECTED RNA POLYMERASE SUBUNIT BETA"/>
    <property type="match status" value="1"/>
</dbReference>
<keyword evidence="7 12" id="KW-0479">Metal-binding</keyword>
<evidence type="ECO:0000256" key="9">
    <source>
        <dbReference type="ARBA" id="ARBA00022842"/>
    </source>
</evidence>
<dbReference type="Gene3D" id="4.10.860.120">
    <property type="entry name" value="RNA polymerase II, clamp domain"/>
    <property type="match status" value="1"/>
</dbReference>
<evidence type="ECO:0000256" key="11">
    <source>
        <dbReference type="ARBA" id="ARBA00048552"/>
    </source>
</evidence>
<comment type="catalytic activity">
    <reaction evidence="11 12 13">
        <text>RNA(n) + a ribonucleoside 5'-triphosphate = RNA(n+1) + diphosphate</text>
        <dbReference type="Rhea" id="RHEA:21248"/>
        <dbReference type="Rhea" id="RHEA-COMP:14527"/>
        <dbReference type="Rhea" id="RHEA-COMP:17342"/>
        <dbReference type="ChEBI" id="CHEBI:33019"/>
        <dbReference type="ChEBI" id="CHEBI:61557"/>
        <dbReference type="ChEBI" id="CHEBI:140395"/>
        <dbReference type="EC" id="2.7.7.6"/>
    </reaction>
</comment>
<comment type="similarity">
    <text evidence="2">In the N-terminal section; belongs to the RNA polymerase beta chain family.</text>
</comment>
<dbReference type="CDD" id="cd02655">
    <property type="entry name" value="RNAP_beta'_C"/>
    <property type="match status" value="1"/>
</dbReference>
<dbReference type="Pfam" id="PF04997">
    <property type="entry name" value="RNA_pol_Rpb1_1"/>
    <property type="match status" value="1"/>
</dbReference>
<dbReference type="NCBIfam" id="TIGR02386">
    <property type="entry name" value="rpoC_TIGR"/>
    <property type="match status" value="1"/>
</dbReference>
<dbReference type="HAMAP" id="MF_01322">
    <property type="entry name" value="RNApol_bact_RpoC"/>
    <property type="match status" value="1"/>
</dbReference>
<sequence length="1424" mass="157685">MKDLVKFLKSQSQTNDDFDVIKIGLASPDKIRSWSFGEVKKPETINYRTFKPERDGLFCARIFGPVKDYECLCGKYKRLKHRGVICEKCGVEVTQTKVRRDRMGHIDLACPVAHIWFLKSLPSRIGIILDMPLRDIERVLYFESYVVVEPGMTDLEKGQLLTEEEFWNAEERWGDEFEAKMGAEGIQDLLRELDLDHECEMLREELQETNSETKRKKITKRLKVLEAFEQSGNKPEWMVMTVLPVLPPDLRPLVPLDGGRFATSDLNDLYRRVINRNNRLKRLLDLVAPDIIVRNEKRMLQESVDALLDNGRRGRAITGSNRRPLKSLADMIKGKQGRFRQNLLGKRVDYSGRSVITVGPYLHLHQCGLPKKMALELFRPFIYSKLEGRGIASTIKAAKKMVEREEPIVWDILAEVIREHPILLNRAPTLHRLGIQAFEPLLIEGKAIQLHPLVCAAFNADFDGDQMAVHVPLTLEAQLEARALMMSTNNVLSPANGEPIIVPSQDVVLGLYYMTRENINALGEGMYFLDPREAEKAYRTGQAELHARVKVRITEYQKSESGNYVATTNLVDTTVGRAILWMIAPKGMPFALFNQTLGKKAISKLINESYRQLGLKESVIFADQIMYTGFAYAARSGASVGIDDMVIPDAKEAIISAAEAEVADIQEQFQSGLVTAGERYNKVIDIWAAANERVAKAMMENLSTEEVENRNGELERQASFNSIFMMADSGARGSAAQIRQLAGMRGLMAAPDGSIIETPITANFREGLNVLQYFISTHGARKGLADTALKTANSGYLTRRLVDVAQDLVIVEDDCHTHEGIMMTPLIEGGDVKEPLRERVLGRVVAEDVFKPGTEEILIPRNTLLDEKWCDVIDVESVDVIKVRSVVTCDTDFGVCAKCYGRDLARGHIINQGEAVGVIAAQSIGEPGTQLTMRTFHIGGAASAAAKESSVQVKTAGTLKLANAKFVTNKDGKLVITSRTTELTVIDAFGRTKEKYKVPYGTILSKGDGAEVDAGEVIANWDPHALPIISEVSGFVQFSDVIDGITVTRQTDELTGLSSIVVQDIGERAAAGKDLRPAIKLVDAKGNDVLIPGTDVPANYFLPGKAIVSLTDGVEISVGDAIARMPQESVGTKDITGGLPRVADLFEARKPKEPAILAEISGIISFGKETKGKRRLVITPAEGEAYEEMIPKWRQLNVFEGEMIQRGDVISDGPEMPHDILRLRGVHAVTDYIVNEVQEVYRLQGVKINDKHIEVIVRQMLRKAIITNAQDSEFLNGEQVEVARVKIVNRKREAEGKPLVQYQRELLGITKASLATESFISAASFQETTRVLTEAAVAGKRDELRGLKENVIVGRLIPAGTGFAYHQKRAQKRQESEVKLDFSAMTAQADEQPVVAFAQEQETSSATDEAAQSLAALLNAGLDN</sequence>
<dbReference type="FunFam" id="1.10.150.390:FF:000002">
    <property type="entry name" value="DNA-directed RNA polymerase subunit beta"/>
    <property type="match status" value="1"/>
</dbReference>
<dbReference type="Gene3D" id="1.10.132.30">
    <property type="match status" value="1"/>
</dbReference>
<keyword evidence="10 12" id="KW-0804">Transcription</keyword>
<dbReference type="Gene3D" id="1.10.40.90">
    <property type="match status" value="1"/>
</dbReference>
<evidence type="ECO:0000256" key="4">
    <source>
        <dbReference type="ARBA" id="ARBA00022478"/>
    </source>
</evidence>
<dbReference type="PANTHER" id="PTHR19376">
    <property type="entry name" value="DNA-DIRECTED RNA POLYMERASE"/>
    <property type="match status" value="1"/>
</dbReference>
<comment type="similarity">
    <text evidence="1 12 13">Belongs to the RNA polymerase beta' chain family.</text>
</comment>
<dbReference type="GO" id="GO:0000287">
    <property type="term" value="F:magnesium ion binding"/>
    <property type="evidence" value="ECO:0007669"/>
    <property type="project" value="UniProtKB-UniRule"/>
</dbReference>
<dbReference type="FunFam" id="4.10.860.120:FF:000001">
    <property type="entry name" value="DNA-directed RNA polymerase subunit beta"/>
    <property type="match status" value="1"/>
</dbReference>
<evidence type="ECO:0000256" key="13">
    <source>
        <dbReference type="RuleBase" id="RU004279"/>
    </source>
</evidence>
<dbReference type="RefSeq" id="WP_115316253.1">
    <property type="nucleotide sequence ID" value="NZ_LWIF01000001.1"/>
</dbReference>
<feature type="binding site" evidence="12">
    <location>
        <position position="73"/>
    </location>
    <ligand>
        <name>Zn(2+)</name>
        <dbReference type="ChEBI" id="CHEBI:29105"/>
        <label>1</label>
    </ligand>
</feature>
<keyword evidence="8 12" id="KW-0862">Zinc</keyword>
<name>A0A379CBZ0_9PAST</name>
<dbReference type="CDD" id="cd01609">
    <property type="entry name" value="RNAP_beta'_N"/>
    <property type="match status" value="1"/>
</dbReference>
<evidence type="ECO:0000313" key="16">
    <source>
        <dbReference type="Proteomes" id="UP000255417"/>
    </source>
</evidence>
<evidence type="ECO:0000313" key="15">
    <source>
        <dbReference type="EMBL" id="SUB59803.1"/>
    </source>
</evidence>
<evidence type="ECO:0000256" key="2">
    <source>
        <dbReference type="ARBA" id="ARBA00007616"/>
    </source>
</evidence>
<keyword evidence="6 12" id="KW-0548">Nucleotidyltransferase</keyword>
<dbReference type="InterPro" id="IPR012754">
    <property type="entry name" value="DNA-dir_RpoC_beta_prime_bact"/>
</dbReference>
<evidence type="ECO:0000256" key="10">
    <source>
        <dbReference type="ARBA" id="ARBA00023163"/>
    </source>
</evidence>
<dbReference type="InterPro" id="IPR007083">
    <property type="entry name" value="RNA_pol_Rpb1_4"/>
</dbReference>
<protein>
    <recommendedName>
        <fullName evidence="12">DNA-directed RNA polymerase subunit beta'</fullName>
        <shortName evidence="12">RNAP subunit beta'</shortName>
        <ecNumber evidence="12">2.7.7.6</ecNumber>
    </recommendedName>
    <alternativeName>
        <fullName evidence="12">RNA polymerase subunit beta'</fullName>
    </alternativeName>
    <alternativeName>
        <fullName evidence="12">Transcriptase subunit beta'</fullName>
    </alternativeName>
</protein>
<dbReference type="Pfam" id="PF05000">
    <property type="entry name" value="RNA_pol_Rpb1_4"/>
    <property type="match status" value="1"/>
</dbReference>
<dbReference type="Gene3D" id="1.10.274.100">
    <property type="entry name" value="RNA polymerase Rpb1, domain 3"/>
    <property type="match status" value="1"/>
</dbReference>
<evidence type="ECO:0000256" key="6">
    <source>
        <dbReference type="ARBA" id="ARBA00022695"/>
    </source>
</evidence>
<dbReference type="SMART" id="SM00663">
    <property type="entry name" value="RPOLA_N"/>
    <property type="match status" value="1"/>
</dbReference>
<evidence type="ECO:0000256" key="5">
    <source>
        <dbReference type="ARBA" id="ARBA00022679"/>
    </source>
</evidence>